<evidence type="ECO:0000259" key="6">
    <source>
        <dbReference type="PROSITE" id="PS51007"/>
    </source>
</evidence>
<dbReference type="InterPro" id="IPR009056">
    <property type="entry name" value="Cyt_c-like_dom"/>
</dbReference>
<keyword evidence="2 4" id="KW-0479">Metal-binding</keyword>
<keyword evidence="3 4" id="KW-0408">Iron</keyword>
<keyword evidence="8" id="KW-1185">Reference proteome</keyword>
<dbReference type="InterPro" id="IPR036909">
    <property type="entry name" value="Cyt_c-like_dom_sf"/>
</dbReference>
<dbReference type="GO" id="GO:0020037">
    <property type="term" value="F:heme binding"/>
    <property type="evidence" value="ECO:0007669"/>
    <property type="project" value="InterPro"/>
</dbReference>
<gene>
    <name evidence="7" type="ORF">NMK_3456</name>
</gene>
<feature type="domain" description="Cytochrome c" evidence="6">
    <location>
        <begin position="32"/>
        <end position="104"/>
    </location>
</feature>
<evidence type="ECO:0000256" key="4">
    <source>
        <dbReference type="PROSITE-ProRule" id="PRU00433"/>
    </source>
</evidence>
<sequence>MKQLRHQLKLATMLGLLVAGLAGAFQNALALDAAGEGRRAWLKYNCYGCHGMRAGGGMGPAIAGEGEEIYEAVTYGKGEGMPAYGTLVNGTEIANMATYLRSINSSGEPMFLHWWELVPTQ</sequence>
<dbReference type="RefSeq" id="WP_109016989.1">
    <property type="nucleotide sequence ID" value="NZ_BDOQ01000021.1"/>
</dbReference>
<evidence type="ECO:0000313" key="8">
    <source>
        <dbReference type="Proteomes" id="UP000245081"/>
    </source>
</evidence>
<dbReference type="SUPFAM" id="SSF46626">
    <property type="entry name" value="Cytochrome c"/>
    <property type="match status" value="1"/>
</dbReference>
<organism evidence="7 8">
    <name type="scientific">Novimethylophilus kurashikiensis</name>
    <dbReference type="NCBI Taxonomy" id="1825523"/>
    <lineage>
        <taxon>Bacteria</taxon>
        <taxon>Pseudomonadati</taxon>
        <taxon>Pseudomonadota</taxon>
        <taxon>Betaproteobacteria</taxon>
        <taxon>Nitrosomonadales</taxon>
        <taxon>Methylophilaceae</taxon>
        <taxon>Novimethylophilus</taxon>
    </lineage>
</organism>
<dbReference type="Pfam" id="PF13442">
    <property type="entry name" value="Cytochrome_CBB3"/>
    <property type="match status" value="1"/>
</dbReference>
<dbReference type="Proteomes" id="UP000245081">
    <property type="component" value="Unassembled WGS sequence"/>
</dbReference>
<dbReference type="Gene3D" id="1.10.760.10">
    <property type="entry name" value="Cytochrome c-like domain"/>
    <property type="match status" value="1"/>
</dbReference>
<dbReference type="PROSITE" id="PS51007">
    <property type="entry name" value="CYTC"/>
    <property type="match status" value="1"/>
</dbReference>
<keyword evidence="5" id="KW-0732">Signal</keyword>
<protein>
    <submittedName>
        <fullName evidence="7">Cytochrome C</fullName>
    </submittedName>
</protein>
<proteinExistence type="predicted"/>
<evidence type="ECO:0000256" key="3">
    <source>
        <dbReference type="ARBA" id="ARBA00023004"/>
    </source>
</evidence>
<keyword evidence="1 4" id="KW-0349">Heme</keyword>
<reference evidence="7 8" key="1">
    <citation type="journal article" date="2018" name="Environ. Microbiol.">
        <title>Isolation and genomic characterization of Novimethylophilus kurashikiensis gen. nov. sp. nov., a new lanthanide-dependent methylotrophic species of Methylophilaceae.</title>
        <authorList>
            <person name="Lv H."/>
            <person name="Sahin N."/>
            <person name="Tani A."/>
        </authorList>
    </citation>
    <scope>NUCLEOTIDE SEQUENCE [LARGE SCALE GENOMIC DNA]</scope>
    <source>
        <strain evidence="7 8">La2-4</strain>
    </source>
</reference>
<dbReference type="GO" id="GO:0046872">
    <property type="term" value="F:metal ion binding"/>
    <property type="evidence" value="ECO:0007669"/>
    <property type="project" value="UniProtKB-KW"/>
</dbReference>
<accession>A0A2R5FCA0</accession>
<evidence type="ECO:0000256" key="5">
    <source>
        <dbReference type="SAM" id="SignalP"/>
    </source>
</evidence>
<evidence type="ECO:0000256" key="1">
    <source>
        <dbReference type="ARBA" id="ARBA00022617"/>
    </source>
</evidence>
<comment type="caution">
    <text evidence="7">The sequence shown here is derived from an EMBL/GenBank/DDBJ whole genome shotgun (WGS) entry which is preliminary data.</text>
</comment>
<dbReference type="OrthoDB" id="8689082at2"/>
<dbReference type="EMBL" id="BDOQ01000021">
    <property type="protein sequence ID" value="GBG15842.1"/>
    <property type="molecule type" value="Genomic_DNA"/>
</dbReference>
<dbReference type="AlphaFoldDB" id="A0A2R5FCA0"/>
<evidence type="ECO:0000256" key="2">
    <source>
        <dbReference type="ARBA" id="ARBA00022723"/>
    </source>
</evidence>
<dbReference type="GO" id="GO:0009055">
    <property type="term" value="F:electron transfer activity"/>
    <property type="evidence" value="ECO:0007669"/>
    <property type="project" value="InterPro"/>
</dbReference>
<feature type="chain" id="PRO_5015355276" evidence="5">
    <location>
        <begin position="25"/>
        <end position="121"/>
    </location>
</feature>
<evidence type="ECO:0000313" key="7">
    <source>
        <dbReference type="EMBL" id="GBG15842.1"/>
    </source>
</evidence>
<feature type="signal peptide" evidence="5">
    <location>
        <begin position="1"/>
        <end position="24"/>
    </location>
</feature>
<name>A0A2R5FCA0_9PROT</name>